<dbReference type="Gene3D" id="2.130.10.10">
    <property type="entry name" value="YVTN repeat-like/Quinoprotein amine dehydrogenase"/>
    <property type="match status" value="1"/>
</dbReference>
<feature type="chain" id="PRO_5002846961" evidence="1">
    <location>
        <begin position="26"/>
        <end position="387"/>
    </location>
</feature>
<dbReference type="eggNOG" id="COG3391">
    <property type="taxonomic scope" value="Bacteria"/>
</dbReference>
<dbReference type="Proteomes" id="UP000007730">
    <property type="component" value="Chromosome"/>
</dbReference>
<dbReference type="STRING" id="504832.OCA5_c15340"/>
<dbReference type="EMBL" id="CP002826">
    <property type="protein sequence ID" value="AEI06250.1"/>
    <property type="molecule type" value="Genomic_DNA"/>
</dbReference>
<dbReference type="KEGG" id="oca:OCAR_6526"/>
<dbReference type="InterPro" id="IPR051200">
    <property type="entry name" value="Host-pathogen_enzymatic-act"/>
</dbReference>
<dbReference type="InterPro" id="IPR019405">
    <property type="entry name" value="Lactonase_7-beta_prop"/>
</dbReference>
<name>B6JE05_AFIC5</name>
<dbReference type="PANTHER" id="PTHR47197">
    <property type="entry name" value="PROTEIN NIRF"/>
    <property type="match status" value="1"/>
</dbReference>
<dbReference type="InterPro" id="IPR011045">
    <property type="entry name" value="N2O_reductase_N"/>
</dbReference>
<dbReference type="KEGG" id="ocg:OCA5_c15340"/>
<dbReference type="HOGENOM" id="CLU_061372_0_0_5"/>
<evidence type="ECO:0000313" key="2">
    <source>
        <dbReference type="EMBL" id="AEI06250.1"/>
    </source>
</evidence>
<dbReference type="AlphaFoldDB" id="B6JE05"/>
<sequence>MFHQAPRTYALVFALALLTPAAATAQIAVSANDGKSALDDGKSMVRDPLVTDSVSIIDLNQSPPKIIAEVPAPASAVGPPTSVAVAKDESFALVTGAMKVDPADPKKVVPDNKLSVIDLTAKPPVVSATLEAGAGAAGVSISPAGDLALVANRADGTVSIFKISGKTLTPAGKIDFGAPKSGPCAVAFTPDGKLAFVTRDGDHKVSVLKIDGDKVEYTKRDVGAGLRPYGITMSPKGDVALVADLGLNNGNGDADTVSIIDVQAKPPRTIDTVTVGTTPEGMTLSRDGKYLALAVMNGSNKAKAAPIYNDNGLLRIFRLEDKKLSFVTEANVGHWCQGLTFNKDATQVLVQCMIENEIMVFDFDGKPLKKTGALKANGPAGIRIADN</sequence>
<dbReference type="Pfam" id="PF10282">
    <property type="entry name" value="Lactonase"/>
    <property type="match status" value="1"/>
</dbReference>
<accession>B6JE05</accession>
<keyword evidence="3" id="KW-1185">Reference proteome</keyword>
<protein>
    <submittedName>
        <fullName evidence="2">Uncharacterized protein</fullName>
    </submittedName>
</protein>
<proteinExistence type="predicted"/>
<dbReference type="PATRIC" id="fig|504832.7.peg.1632"/>
<reference evidence="2 3" key="1">
    <citation type="journal article" date="2011" name="J. Bacteriol.">
        <title>Complete genome sequences of the chemolithoautotrophic Oligotropha carboxidovorans strains OM4 and OM5.</title>
        <authorList>
            <person name="Volland S."/>
            <person name="Rachinger M."/>
            <person name="Strittmatter A."/>
            <person name="Daniel R."/>
            <person name="Gottschalk G."/>
            <person name="Meyer O."/>
        </authorList>
    </citation>
    <scope>NUCLEOTIDE SEQUENCE [LARGE SCALE GENOMIC DNA]</scope>
    <source>
        <strain evidence="3">ATCC 49405 / DSM 1227 / KCTC 32145 / OM5</strain>
    </source>
</reference>
<dbReference type="SUPFAM" id="SSF50974">
    <property type="entry name" value="Nitrous oxide reductase, N-terminal domain"/>
    <property type="match status" value="1"/>
</dbReference>
<dbReference type="RefSeq" id="WP_012563664.1">
    <property type="nucleotide sequence ID" value="NC_011386.1"/>
</dbReference>
<dbReference type="InterPro" id="IPR015943">
    <property type="entry name" value="WD40/YVTN_repeat-like_dom_sf"/>
</dbReference>
<evidence type="ECO:0000256" key="1">
    <source>
        <dbReference type="SAM" id="SignalP"/>
    </source>
</evidence>
<dbReference type="PANTHER" id="PTHR47197:SF3">
    <property type="entry name" value="DIHYDRO-HEME D1 DEHYDROGENASE"/>
    <property type="match status" value="1"/>
</dbReference>
<keyword evidence="1" id="KW-0732">Signal</keyword>
<gene>
    <name evidence="2" type="ordered locus">OCA5_c15340</name>
</gene>
<evidence type="ECO:0000313" key="3">
    <source>
        <dbReference type="Proteomes" id="UP000007730"/>
    </source>
</evidence>
<organism evidence="2 3">
    <name type="scientific">Afipia carboxidovorans (strain ATCC 49405 / DSM 1227 / KCTC 32145 / OM5)</name>
    <name type="common">Oligotropha carboxidovorans</name>
    <dbReference type="NCBI Taxonomy" id="504832"/>
    <lineage>
        <taxon>Bacteria</taxon>
        <taxon>Pseudomonadati</taxon>
        <taxon>Pseudomonadota</taxon>
        <taxon>Alphaproteobacteria</taxon>
        <taxon>Hyphomicrobiales</taxon>
        <taxon>Nitrobacteraceae</taxon>
        <taxon>Afipia</taxon>
    </lineage>
</organism>
<dbReference type="OrthoDB" id="916694at2"/>
<feature type="signal peptide" evidence="1">
    <location>
        <begin position="1"/>
        <end position="25"/>
    </location>
</feature>